<feature type="transmembrane region" description="Helical" evidence="6">
    <location>
        <begin position="152"/>
        <end position="183"/>
    </location>
</feature>
<evidence type="ECO:0000256" key="6">
    <source>
        <dbReference type="SAM" id="Phobius"/>
    </source>
</evidence>
<dbReference type="InterPro" id="IPR001789">
    <property type="entry name" value="Sig_transdc_resp-reg_receiver"/>
</dbReference>
<feature type="transmembrane region" description="Helical" evidence="6">
    <location>
        <begin position="122"/>
        <end position="140"/>
    </location>
</feature>
<reference evidence="8" key="1">
    <citation type="submission" date="2022-07" db="EMBL/GenBank/DDBJ databases">
        <title>Complete genome sequence of Salinispirillum sp. LH10-3-1 capable of multiple carbohydrate inversion isolated from a soda lake.</title>
        <authorList>
            <person name="Liu J."/>
            <person name="Zhai Y."/>
            <person name="Zhang H."/>
            <person name="Yang H."/>
            <person name="Qu J."/>
            <person name="Li J."/>
        </authorList>
    </citation>
    <scope>NUCLEOTIDE SEQUENCE</scope>
    <source>
        <strain evidence="8">LH 10-3-1</strain>
    </source>
</reference>
<dbReference type="PANTHER" id="PTHR45339:SF1">
    <property type="entry name" value="HYBRID SIGNAL TRANSDUCTION HISTIDINE KINASE J"/>
    <property type="match status" value="1"/>
</dbReference>
<feature type="modified residue" description="4-aspartylphosphate" evidence="5">
    <location>
        <position position="656"/>
    </location>
</feature>
<keyword evidence="4" id="KW-0902">Two-component regulatory system</keyword>
<keyword evidence="6" id="KW-0812">Transmembrane</keyword>
<feature type="transmembrane region" description="Helical" evidence="6">
    <location>
        <begin position="55"/>
        <end position="73"/>
    </location>
</feature>
<dbReference type="CDD" id="cd17546">
    <property type="entry name" value="REC_hyHK_CKI1_RcsC-like"/>
    <property type="match status" value="1"/>
</dbReference>
<feature type="transmembrane region" description="Helical" evidence="6">
    <location>
        <begin position="93"/>
        <end position="116"/>
    </location>
</feature>
<evidence type="ECO:0000259" key="7">
    <source>
        <dbReference type="PROSITE" id="PS50110"/>
    </source>
</evidence>
<evidence type="ECO:0000256" key="5">
    <source>
        <dbReference type="PROSITE-ProRule" id="PRU00169"/>
    </source>
</evidence>
<evidence type="ECO:0000313" key="8">
    <source>
        <dbReference type="EMBL" id="WLD56654.1"/>
    </source>
</evidence>
<dbReference type="EMBL" id="CP101717">
    <property type="protein sequence ID" value="WLD56654.1"/>
    <property type="molecule type" value="Genomic_DNA"/>
</dbReference>
<dbReference type="CDD" id="cd00082">
    <property type="entry name" value="HisKA"/>
    <property type="match status" value="1"/>
</dbReference>
<dbReference type="SUPFAM" id="SSF52172">
    <property type="entry name" value="CheY-like"/>
    <property type="match status" value="1"/>
</dbReference>
<keyword evidence="6" id="KW-0472">Membrane</keyword>
<feature type="transmembrane region" description="Helical" evidence="6">
    <location>
        <begin position="31"/>
        <end position="49"/>
    </location>
</feature>
<proteinExistence type="predicted"/>
<dbReference type="PROSITE" id="PS50110">
    <property type="entry name" value="RESPONSE_REGULATORY"/>
    <property type="match status" value="1"/>
</dbReference>
<dbReference type="Gene3D" id="1.10.287.130">
    <property type="match status" value="1"/>
</dbReference>
<sequence>MRWGLPPENSIQKNRDLLRQADERISRQGRVSVFGHLLVFLYVEWMTGFQALQPLHTYIIGTALLLAAMIRLYHLVQFESIYPAGPQRWRRRYGVVTLFGAAAWSGFLTLTILLPNYEVPEAFIWIYTAAVCATHIYIFAPYPGMSQWYLRIMLIPPAIASIVLFNISATSLGVGVLLFYWFMRSTGEQVSKQYWDSAENRHRLESELSRVSASEHKLVARVGNSDRFMSNLISIVKTPLNGVLGMLSLLSAAKLRQEEHNLVTVASQSANSLAELVEDFDTYLRVKGNMLAADDKVFNLARTIENVMESLGPLAHEHGLELSYILKPDMPERVIGNVRQVNTLLKQLTNFAINTGVAGEVSLKGGAAQDREGVDISVRFVADLEASLLEDIQSMLRNRQGFEALDYIDVNILSLVICASLVQQCDGEIRLNVLSTEEPHLLQVSVFLPIATSTQGNKAFLPNRHFHGKTACIAGFPPYGTASVAAELEGWGMQVDIRTMDELLSMGDAVYEIDFCLVNIPLHTSEDEQKQIQELVALTDANDDDDKPRIYFQASASQQGLLRQWMRADLMISKPVSRRTLHRWMLDRKTWRDDLNEQVTQQLLGYRILVVDSNHVNAMIAQKILQRLGVEVELANSAEHALALFRQDSFDMIWVDQYLNDDMTGHELVGMIRNEEKEQGAGRVIILGLTDSQTVSIERNCQAAGMDDVLAKPLSLPLVTETLQRHFL</sequence>
<keyword evidence="6" id="KW-1133">Transmembrane helix</keyword>
<evidence type="ECO:0000256" key="3">
    <source>
        <dbReference type="ARBA" id="ARBA00022553"/>
    </source>
</evidence>
<dbReference type="GO" id="GO:0000155">
    <property type="term" value="F:phosphorelay sensor kinase activity"/>
    <property type="evidence" value="ECO:0007669"/>
    <property type="project" value="InterPro"/>
</dbReference>
<dbReference type="RefSeq" id="WP_304993937.1">
    <property type="nucleotide sequence ID" value="NZ_CP101717.1"/>
</dbReference>
<evidence type="ECO:0000256" key="1">
    <source>
        <dbReference type="ARBA" id="ARBA00000085"/>
    </source>
</evidence>
<feature type="domain" description="Response regulatory" evidence="7">
    <location>
        <begin position="607"/>
        <end position="727"/>
    </location>
</feature>
<evidence type="ECO:0000256" key="2">
    <source>
        <dbReference type="ARBA" id="ARBA00012438"/>
    </source>
</evidence>
<dbReference type="InterPro" id="IPR011006">
    <property type="entry name" value="CheY-like_superfamily"/>
</dbReference>
<dbReference type="Pfam" id="PF00072">
    <property type="entry name" value="Response_reg"/>
    <property type="match status" value="1"/>
</dbReference>
<dbReference type="EC" id="2.7.13.3" evidence="2"/>
<dbReference type="PANTHER" id="PTHR45339">
    <property type="entry name" value="HYBRID SIGNAL TRANSDUCTION HISTIDINE KINASE J"/>
    <property type="match status" value="1"/>
</dbReference>
<dbReference type="Gene3D" id="3.40.50.2300">
    <property type="match status" value="1"/>
</dbReference>
<dbReference type="Gene3D" id="3.30.565.10">
    <property type="entry name" value="Histidine kinase-like ATPase, C-terminal domain"/>
    <property type="match status" value="1"/>
</dbReference>
<comment type="catalytic activity">
    <reaction evidence="1">
        <text>ATP + protein L-histidine = ADP + protein N-phospho-L-histidine.</text>
        <dbReference type="EC" id="2.7.13.3"/>
    </reaction>
</comment>
<evidence type="ECO:0000256" key="4">
    <source>
        <dbReference type="ARBA" id="ARBA00023012"/>
    </source>
</evidence>
<gene>
    <name evidence="8" type="ORF">NFC81_07870</name>
</gene>
<dbReference type="AlphaFoldDB" id="A0AB38YC92"/>
<organism evidence="8">
    <name type="scientific">Salinispirillum sp. LH 10-3-1</name>
    <dbReference type="NCBI Taxonomy" id="2952525"/>
    <lineage>
        <taxon>Bacteria</taxon>
        <taxon>Pseudomonadati</taxon>
        <taxon>Pseudomonadota</taxon>
        <taxon>Gammaproteobacteria</taxon>
        <taxon>Oceanospirillales</taxon>
        <taxon>Saccharospirillaceae</taxon>
        <taxon>Salinispirillum</taxon>
    </lineage>
</organism>
<name>A0AB38YC92_9GAMM</name>
<dbReference type="InterPro" id="IPR036890">
    <property type="entry name" value="HATPase_C_sf"/>
</dbReference>
<protein>
    <recommendedName>
        <fullName evidence="2">histidine kinase</fullName>
        <ecNumber evidence="2">2.7.13.3</ecNumber>
    </recommendedName>
</protein>
<dbReference type="SMART" id="SM00448">
    <property type="entry name" value="REC"/>
    <property type="match status" value="1"/>
</dbReference>
<dbReference type="InterPro" id="IPR003661">
    <property type="entry name" value="HisK_dim/P_dom"/>
</dbReference>
<keyword evidence="3 5" id="KW-0597">Phosphoprotein</keyword>
<accession>A0AB38YC92</accession>